<gene>
    <name evidence="1" type="ORF">AWH56_26610</name>
</gene>
<reference evidence="1 2" key="1">
    <citation type="journal article" date="2017" name="Genome Announc.">
        <title>Draft Genome Sequences of Four Alkaliphilic Bacteria Belonging to the Anaerobacillus Genus.</title>
        <authorList>
            <person name="Bassil N.M."/>
            <person name="Lloyd J.R."/>
        </authorList>
    </citation>
    <scope>NUCLEOTIDE SEQUENCE [LARGE SCALE GENOMIC DNA]</scope>
    <source>
        <strain evidence="1 2">NB2006</strain>
    </source>
</reference>
<sequence>MGVFEILAFSIAAGSLSLALFSMGKVEKLEKKMKELEDKINGN</sequence>
<proteinExistence type="predicted"/>
<organism evidence="1 2">
    <name type="scientific">Anaerobacillus isosaccharinicus</name>
    <dbReference type="NCBI Taxonomy" id="1532552"/>
    <lineage>
        <taxon>Bacteria</taxon>
        <taxon>Bacillati</taxon>
        <taxon>Bacillota</taxon>
        <taxon>Bacilli</taxon>
        <taxon>Bacillales</taxon>
        <taxon>Bacillaceae</taxon>
        <taxon>Anaerobacillus</taxon>
    </lineage>
</organism>
<accession>A0AC62A4E8</accession>
<reference evidence="1 2" key="2">
    <citation type="journal article" date="2019" name="Int. J. Syst. Evol. Microbiol.">
        <title>Anaerobacillus isosaccharinicus sp. nov., an alkaliphilic bacterium which degrades isosaccharinic acid.</title>
        <authorList>
            <person name="Bassil N.M."/>
            <person name="Lloyd J.R."/>
        </authorList>
    </citation>
    <scope>NUCLEOTIDE SEQUENCE [LARGE SCALE GENOMIC DNA]</scope>
    <source>
        <strain evidence="1 2">NB2006</strain>
    </source>
</reference>
<dbReference type="Proteomes" id="UP000180175">
    <property type="component" value="Chromosome"/>
</dbReference>
<protein>
    <submittedName>
        <fullName evidence="1">Uncharacterized protein</fullName>
    </submittedName>
</protein>
<evidence type="ECO:0000313" key="1">
    <source>
        <dbReference type="EMBL" id="XRP48440.1"/>
    </source>
</evidence>
<keyword evidence="2" id="KW-1185">Reference proteome</keyword>
<dbReference type="EMBL" id="CP063356">
    <property type="protein sequence ID" value="XRP48440.1"/>
    <property type="molecule type" value="Genomic_DNA"/>
</dbReference>
<name>A0AC62A4E8_9BACI</name>
<evidence type="ECO:0000313" key="2">
    <source>
        <dbReference type="Proteomes" id="UP000180175"/>
    </source>
</evidence>